<gene>
    <name evidence="1" type="ORF">COV74_00180</name>
</gene>
<dbReference type="AlphaFoldDB" id="A0A2H0LSV6"/>
<name>A0A2H0LSV6_9BACT</name>
<dbReference type="Proteomes" id="UP000230859">
    <property type="component" value="Unassembled WGS sequence"/>
</dbReference>
<protein>
    <submittedName>
        <fullName evidence="1">Uncharacterized protein</fullName>
    </submittedName>
</protein>
<dbReference type="EMBL" id="PCVY01000003">
    <property type="protein sequence ID" value="PIQ87523.1"/>
    <property type="molecule type" value="Genomic_DNA"/>
</dbReference>
<proteinExistence type="predicted"/>
<sequence length="381" mass="44173">MKRNGFETFVSEKKIVAKAYAKLGQVFVMPDPGDLEALELDNCMIRRANGRLCVAPLDGLAGKQVVQHSGGWEPVFGYFDGKLDGFGIIRGTRQEVSFCDLCRDKLNGITGNCFNDRVKPRGCSFEPAAQSAGFHIDLSGWRRLPESDVAADSPFWKPRHAEEICFDVRKIRENRKLKITRRHLWEYQKKKEEKYCSRCVFQDLCCLTTRRVVEHCMVTDDFTMRRALTRIRKRFGSVDQFLALLAYSGGELRYRPKHDKRKTGWRVARPLNREKLLLKKLSRPFRETVVSRSVVESRIQPSQVTITDPDKAAALAWFFIEKHGNGWGGRVHAFHGIIKRPLWILPKEAGIELTHYPFGRYLKRESLEFHSFNDILRYNRY</sequence>
<organism evidence="1 2">
    <name type="scientific">Candidatus Abzuiibacterium crystallinum</name>
    <dbReference type="NCBI Taxonomy" id="1974748"/>
    <lineage>
        <taxon>Bacteria</taxon>
        <taxon>Pseudomonadati</taxon>
        <taxon>Candidatus Omnitrophota</taxon>
        <taxon>Candidatus Abzuiibacterium</taxon>
    </lineage>
</organism>
<evidence type="ECO:0000313" key="2">
    <source>
        <dbReference type="Proteomes" id="UP000230859"/>
    </source>
</evidence>
<comment type="caution">
    <text evidence="1">The sequence shown here is derived from an EMBL/GenBank/DDBJ whole genome shotgun (WGS) entry which is preliminary data.</text>
</comment>
<reference evidence="1 2" key="1">
    <citation type="submission" date="2017-09" db="EMBL/GenBank/DDBJ databases">
        <title>Depth-based differentiation of microbial function through sediment-hosted aquifers and enrichment of novel symbionts in the deep terrestrial subsurface.</title>
        <authorList>
            <person name="Probst A.J."/>
            <person name="Ladd B."/>
            <person name="Jarett J.K."/>
            <person name="Geller-Mcgrath D.E."/>
            <person name="Sieber C.M."/>
            <person name="Emerson J.B."/>
            <person name="Anantharaman K."/>
            <person name="Thomas B.C."/>
            <person name="Malmstrom R."/>
            <person name="Stieglmeier M."/>
            <person name="Klingl A."/>
            <person name="Woyke T."/>
            <person name="Ryan C.M."/>
            <person name="Banfield J.F."/>
        </authorList>
    </citation>
    <scope>NUCLEOTIDE SEQUENCE [LARGE SCALE GENOMIC DNA]</scope>
    <source>
        <strain evidence="1">CG11_big_fil_rev_8_21_14_0_20_45_26</strain>
    </source>
</reference>
<accession>A0A2H0LSV6</accession>
<evidence type="ECO:0000313" key="1">
    <source>
        <dbReference type="EMBL" id="PIQ87523.1"/>
    </source>
</evidence>